<keyword evidence="2" id="KW-1185">Reference proteome</keyword>
<evidence type="ECO:0000313" key="1">
    <source>
        <dbReference type="EMBL" id="WFD11395.1"/>
    </source>
</evidence>
<gene>
    <name evidence="1" type="ORF">P4S50_04780</name>
</gene>
<protein>
    <submittedName>
        <fullName evidence="1">Uncharacterized protein</fullName>
    </submittedName>
</protein>
<accession>A0ABY8EHR0</accession>
<dbReference type="RefSeq" id="WP_277733432.1">
    <property type="nucleotide sequence ID" value="NZ_CP120733.1"/>
</dbReference>
<dbReference type="Proteomes" id="UP001222800">
    <property type="component" value="Chromosome"/>
</dbReference>
<sequence>MPFDKKDEYILSFQETLYFFYLENNILYFKKNKEEKEMEINEIAKDVRDFSAYMDNLGIIHIIIINFLGNLVHMRYEDNIWKENVVKDFDTKTYEFKKLKLYVYKDKVNILSLVRNKFENTEYKLMHYILYKDNIKCYKLINVLNDSCFKSYKTDIDRIGNIHLIYKTTDNKYNLFYRKFNLESNHWSLPERLTYKKENIENVFILCDTYDIINIIFFTKKNNGIKINYLYKKIEANINSNWKKAKSFQNIIGNYNNSTLIQIDKQIKLLWKQNNKFYFTYTKIGKGELSDIKSIDIKIDYDLIRSVYIGGSYKNLKNVKIPYIYRYPSDYIILIGIDKIIKNSYSSKVLFDKNLKNSGVAVTLEDIIELEQNVNIKYSLLEYINQIKHNFEKSDIALDLLPKKELKENINSKIKMLDNEIIYLKSKEENLITSLLEMKNNYLNLIENFKQLSIKYENLKNEVGQKGSVEQKEQINKKEEVEQKGFLKREMEYLKNILKIKKD</sequence>
<reference evidence="1 2" key="1">
    <citation type="submission" date="2023-03" db="EMBL/GenBank/DDBJ databases">
        <title>Complete genome sequence of Tepidibacter sp. SWIR-1, isolated from a deep-sea hydrothermal vent.</title>
        <authorList>
            <person name="Li X."/>
        </authorList>
    </citation>
    <scope>NUCLEOTIDE SEQUENCE [LARGE SCALE GENOMIC DNA]</scope>
    <source>
        <strain evidence="1 2">SWIR-1</strain>
    </source>
</reference>
<dbReference type="EMBL" id="CP120733">
    <property type="protein sequence ID" value="WFD11395.1"/>
    <property type="molecule type" value="Genomic_DNA"/>
</dbReference>
<evidence type="ECO:0000313" key="2">
    <source>
        <dbReference type="Proteomes" id="UP001222800"/>
    </source>
</evidence>
<organism evidence="1 2">
    <name type="scientific">Tepidibacter hydrothermalis</name>
    <dbReference type="NCBI Taxonomy" id="3036126"/>
    <lineage>
        <taxon>Bacteria</taxon>
        <taxon>Bacillati</taxon>
        <taxon>Bacillota</taxon>
        <taxon>Clostridia</taxon>
        <taxon>Peptostreptococcales</taxon>
        <taxon>Peptostreptococcaceae</taxon>
        <taxon>Tepidibacter</taxon>
    </lineage>
</organism>
<proteinExistence type="predicted"/>
<name>A0ABY8EHR0_9FIRM</name>